<accession>A0A1J1H043</accession>
<reference evidence="1" key="1">
    <citation type="submission" date="2015-04" db="EMBL/GenBank/DDBJ databases">
        <authorList>
            <consortium name="Pathogen Informatics"/>
        </authorList>
    </citation>
    <scope>NUCLEOTIDE SEQUENCE [LARGE SCALE GENOMIC DNA]</scope>
    <source>
        <strain evidence="1">8A</strain>
    </source>
</reference>
<dbReference type="OMA" id="KQYRCVA"/>
<dbReference type="OrthoDB" id="392488at2759"/>
<evidence type="ECO:0000313" key="2">
    <source>
        <dbReference type="Proteomes" id="UP000220797"/>
    </source>
</evidence>
<name>A0A1J1H043_PLAGA</name>
<dbReference type="EMBL" id="CVMV01000117">
    <property type="protein sequence ID" value="CRG97921.1"/>
    <property type="molecule type" value="Genomic_DNA"/>
</dbReference>
<dbReference type="RefSeq" id="XP_028530720.1">
    <property type="nucleotide sequence ID" value="XM_028674359.1"/>
</dbReference>
<dbReference type="Proteomes" id="UP000220797">
    <property type="component" value="Unassembled WGS sequence"/>
</dbReference>
<gene>
    <name evidence="1" type="ORF">PGAL8A_00035700</name>
</gene>
<protein>
    <submittedName>
        <fullName evidence="1">Uncharacterized protein</fullName>
    </submittedName>
</protein>
<keyword evidence="2" id="KW-1185">Reference proteome</keyword>
<proteinExistence type="predicted"/>
<dbReference type="GeneID" id="39728881"/>
<dbReference type="AlphaFoldDB" id="A0A1J1H043"/>
<dbReference type="VEuPathDB" id="PlasmoDB:PGAL8A_00035700"/>
<organism evidence="1 2">
    <name type="scientific">Plasmodium gallinaceum</name>
    <dbReference type="NCBI Taxonomy" id="5849"/>
    <lineage>
        <taxon>Eukaryota</taxon>
        <taxon>Sar</taxon>
        <taxon>Alveolata</taxon>
        <taxon>Apicomplexa</taxon>
        <taxon>Aconoidasida</taxon>
        <taxon>Haemosporida</taxon>
        <taxon>Plasmodiidae</taxon>
        <taxon>Plasmodium</taxon>
        <taxon>Plasmodium (Haemamoeba)</taxon>
    </lineage>
</organism>
<sequence>MSFSQSVYLNKKKYIRGKIFLQKNKYHHNRNRYLNSNKFISTNFRNINSNIILSEKQNSIKNHFINKRSNKLGVKNMNLYDEISEDFSQSTIDSYKAAGFFLIKTNIDLYNLNKKTNINNINVQILLGYDPIKKKKNQNDDTLYKEKNKVKAELNILGGKKDSTEFHPSLTAYREFSEENLYIYNMFLSYFSFIHYVMKNITDTDELKNAEKYEDFLKINYLRDINNLPQKEKERIINLHSKNLILFFREKCLNIKENYDIIYKSSYPPSYNNKKNETLEIIHEQINMYKKVQNTNKGNFKLYYKKGKYSLHFYNVIQYNCSNILHYLNNFFWDNYTNFFSIIVKENYDYLKKCRIDSGEYESSSFKSRDLMEITYEKIYEDLMCVKDFCESKCKNKDENFFQFSSEKKKIKIDSGYMNNLKWLDISLILHFIVKEFYYLSIISSTLWDLYTKIIYCYHKGTNNSHSILINNNNIHLSAEIISKVYNLYKNFDGELRKFFQNDKPDSFFLLLFSPFNTKLNHENVNYINFNYYNLRMRRFFRDLILSENFWIFLFLNLIGSIPF</sequence>
<evidence type="ECO:0000313" key="1">
    <source>
        <dbReference type="EMBL" id="CRG97921.1"/>
    </source>
</evidence>
<comment type="caution">
    <text evidence="1">The sequence shown here is derived from an EMBL/GenBank/DDBJ whole genome shotgun (WGS) entry which is preliminary data.</text>
</comment>